<keyword evidence="4" id="KW-0808">Transferase</keyword>
<dbReference type="Gene3D" id="3.30.565.10">
    <property type="entry name" value="Histidine kinase-like ATPase, C-terminal domain"/>
    <property type="match status" value="1"/>
</dbReference>
<dbReference type="OrthoDB" id="9777816at2"/>
<protein>
    <recommendedName>
        <fullName evidence="2">histidine kinase</fullName>
        <ecNumber evidence="2">2.7.13.3</ecNumber>
    </recommendedName>
</protein>
<dbReference type="SUPFAM" id="SSF55874">
    <property type="entry name" value="ATPase domain of HSP90 chaperone/DNA topoisomerase II/histidine kinase"/>
    <property type="match status" value="1"/>
</dbReference>
<keyword evidence="3" id="KW-0597">Phosphoprotein</keyword>
<dbReference type="PANTHER" id="PTHR43047:SF72">
    <property type="entry name" value="OSMOSENSING HISTIDINE PROTEIN KINASE SLN1"/>
    <property type="match status" value="1"/>
</dbReference>
<keyword evidence="6" id="KW-0902">Two-component regulatory system</keyword>
<dbReference type="Pfam" id="PF01590">
    <property type="entry name" value="GAF"/>
    <property type="match status" value="1"/>
</dbReference>
<dbReference type="Pfam" id="PF02518">
    <property type="entry name" value="HATPase_c"/>
    <property type="match status" value="1"/>
</dbReference>
<dbReference type="Gene3D" id="1.10.287.130">
    <property type="match status" value="1"/>
</dbReference>
<dbReference type="AlphaFoldDB" id="A0A2A6RN45"/>
<dbReference type="GO" id="GO:0000155">
    <property type="term" value="F:phosphorelay sensor kinase activity"/>
    <property type="evidence" value="ECO:0007669"/>
    <property type="project" value="InterPro"/>
</dbReference>
<dbReference type="RefSeq" id="WP_097642823.1">
    <property type="nucleotide sequence ID" value="NZ_NQWI01000011.1"/>
</dbReference>
<evidence type="ECO:0000256" key="1">
    <source>
        <dbReference type="ARBA" id="ARBA00000085"/>
    </source>
</evidence>
<dbReference type="Gene3D" id="3.30.450.40">
    <property type="match status" value="4"/>
</dbReference>
<dbReference type="InterPro" id="IPR036890">
    <property type="entry name" value="HATPase_C_sf"/>
</dbReference>
<name>A0A2A6RN45_9CHLR</name>
<evidence type="ECO:0000259" key="7">
    <source>
        <dbReference type="PROSITE" id="PS50109"/>
    </source>
</evidence>
<reference evidence="9" key="1">
    <citation type="submission" date="2017-08" db="EMBL/GenBank/DDBJ databases">
        <authorList>
            <person name="Grouzdev D.S."/>
            <person name="Gaisin V.A."/>
            <person name="Rysina M.S."/>
            <person name="Gorlenko V.M."/>
        </authorList>
    </citation>
    <scope>NUCLEOTIDE SEQUENCE [LARGE SCALE GENOMIC DNA]</scope>
    <source>
        <strain evidence="9">Kir15-3F</strain>
    </source>
</reference>
<dbReference type="FunFam" id="3.30.565.10:FF:000006">
    <property type="entry name" value="Sensor histidine kinase WalK"/>
    <property type="match status" value="1"/>
</dbReference>
<keyword evidence="5" id="KW-0418">Kinase</keyword>
<dbReference type="InterPro" id="IPR005467">
    <property type="entry name" value="His_kinase_dom"/>
</dbReference>
<proteinExistence type="predicted"/>
<sequence>MQAPSPATPALSIVQHYFPLLVTACDRVSLTRHALAALQGLVPDIPTALQWCDEPAVDVQAAVRLPLEAAGEGLGWLLLAVEPPQPERMQAITLLTAVLGPMALALQRAPTPLERHQAALRPYLEALRGRETLAPLLPELCRLALEVLPFTNVGITLRYRESEWTELAYLQLNTDARLSQIYWRGGSSLSSAVMVDGTLIVTADYAEECARRGISSFQDMVPLPMLAWMGAPLCDQGVIFGTLFAFSDQAHTEPDPATCQLFEWLAAEAGPLLYGAQRYEWAAEEVRQRETLIKLSRAITSSLDPEAVPTLILELAPDLLAAEESSLLLLDEATGELVFHYAAGPAGRQLLGQRLPPGTGVAGHVASSGQPAIVNDTRGDGRFYRRLDGNTGFVTRSILAVPLKSRDGVRGVLEVLNRRNNAPFIEADCGLLEALADQAIIALENANRFASLDQALTRRVQELDQLNARLHAILGAANTLRAEWPLTDLLSQIVSLVGSSSGFGSAMIALVRRERTKAPYLEQVAATSPLPQHLQQRAQRLPLVQLDALLRPELQRGNVTYLVERWHDQVAHDEPDASLAPPNPSATRSGDWQPNDMLFCLLRDSRSELLGLLVFTDPENGQRPSAEQVQVLEILANQAAAALENAYLYTSQQQSLNRMLALNGLGRAISTTLRSPQQIYELTARGMQELSDARWAAVVIADTTADELYFYQTFHTGNDPLGEVLPLAHETFTTRRPARRLATPDGHSETMLAIPLRGSRQDLGAICVGYGEGMPNEATIEILILFASQAATAVESIGLLAAVRQGRDQFASIMASTREGMLLLDEEGRVAVANGAFVQLADSAAWTVKAANVSDLTALPMATLLDRWQTHAKFVRTELNQLWIEVAAVANGEQEFGSGQLNGTAPGARSLEWTVLRASRDGLPSDAEQADEHGPWPLLLTMRDITALKETERLRNDLTNMMVHDLRSPLTSVMTSIDMIFRGITGEVNPTQREILSIAYTSAQHLLNMVNLLLDISRLEGGRMPLNRRMLPIDAVLTQAVDRMGVIARSKSIVITHQVATELSHVFADEELLLRVLQNLLDNALKFSPRSGTVWLLAETANTEQMRFSVRDEGQGIASADLEKIFAKFGQAGNARSTGTGLGLTFCKLVVEAHGGRIWVESELGVGSTFFFTLPLGPAS</sequence>
<dbReference type="PANTHER" id="PTHR43047">
    <property type="entry name" value="TWO-COMPONENT HISTIDINE PROTEIN KINASE"/>
    <property type="match status" value="1"/>
</dbReference>
<dbReference type="InterPro" id="IPR003594">
    <property type="entry name" value="HATPase_dom"/>
</dbReference>
<dbReference type="InterPro" id="IPR036097">
    <property type="entry name" value="HisK_dim/P_sf"/>
</dbReference>
<comment type="caution">
    <text evidence="8">The sequence shown here is derived from an EMBL/GenBank/DDBJ whole genome shotgun (WGS) entry which is preliminary data.</text>
</comment>
<keyword evidence="9" id="KW-1185">Reference proteome</keyword>
<dbReference type="EC" id="2.7.13.3" evidence="2"/>
<dbReference type="Proteomes" id="UP000220527">
    <property type="component" value="Unassembled WGS sequence"/>
</dbReference>
<evidence type="ECO:0000256" key="2">
    <source>
        <dbReference type="ARBA" id="ARBA00012438"/>
    </source>
</evidence>
<dbReference type="SMART" id="SM00065">
    <property type="entry name" value="GAF"/>
    <property type="match status" value="4"/>
</dbReference>
<dbReference type="InterPro" id="IPR003661">
    <property type="entry name" value="HisK_dim/P_dom"/>
</dbReference>
<dbReference type="CDD" id="cd00082">
    <property type="entry name" value="HisKA"/>
    <property type="match status" value="1"/>
</dbReference>
<dbReference type="PROSITE" id="PS50109">
    <property type="entry name" value="HIS_KIN"/>
    <property type="match status" value="1"/>
</dbReference>
<dbReference type="Gene3D" id="3.30.450.20">
    <property type="entry name" value="PAS domain"/>
    <property type="match status" value="1"/>
</dbReference>
<feature type="domain" description="Histidine kinase" evidence="7">
    <location>
        <begin position="961"/>
        <end position="1178"/>
    </location>
</feature>
<evidence type="ECO:0000256" key="5">
    <source>
        <dbReference type="ARBA" id="ARBA00022777"/>
    </source>
</evidence>
<evidence type="ECO:0000313" key="8">
    <source>
        <dbReference type="EMBL" id="PDW04345.1"/>
    </source>
</evidence>
<gene>
    <name evidence="8" type="ORF">CJ255_04115</name>
</gene>
<dbReference type="GO" id="GO:0009927">
    <property type="term" value="F:histidine phosphotransfer kinase activity"/>
    <property type="evidence" value="ECO:0007669"/>
    <property type="project" value="TreeGrafter"/>
</dbReference>
<evidence type="ECO:0000256" key="6">
    <source>
        <dbReference type="ARBA" id="ARBA00023012"/>
    </source>
</evidence>
<organism evidence="8 9">
    <name type="scientific">Candidatus Viridilinea mediisalina</name>
    <dbReference type="NCBI Taxonomy" id="2024553"/>
    <lineage>
        <taxon>Bacteria</taxon>
        <taxon>Bacillati</taxon>
        <taxon>Chloroflexota</taxon>
        <taxon>Chloroflexia</taxon>
        <taxon>Chloroflexales</taxon>
        <taxon>Chloroflexineae</taxon>
        <taxon>Oscillochloridaceae</taxon>
        <taxon>Candidatus Viridilinea</taxon>
    </lineage>
</organism>
<dbReference type="Pfam" id="PF00512">
    <property type="entry name" value="HisKA"/>
    <property type="match status" value="1"/>
</dbReference>
<dbReference type="EMBL" id="NQWI01000011">
    <property type="protein sequence ID" value="PDW04345.1"/>
    <property type="molecule type" value="Genomic_DNA"/>
</dbReference>
<dbReference type="SMART" id="SM00388">
    <property type="entry name" value="HisKA"/>
    <property type="match status" value="1"/>
</dbReference>
<dbReference type="GO" id="GO:0005886">
    <property type="term" value="C:plasma membrane"/>
    <property type="evidence" value="ECO:0007669"/>
    <property type="project" value="TreeGrafter"/>
</dbReference>
<dbReference type="InterPro" id="IPR003018">
    <property type="entry name" value="GAF"/>
</dbReference>
<dbReference type="SUPFAM" id="SSF55781">
    <property type="entry name" value="GAF domain-like"/>
    <property type="match status" value="4"/>
</dbReference>
<dbReference type="SMART" id="SM00387">
    <property type="entry name" value="HATPase_c"/>
    <property type="match status" value="1"/>
</dbReference>
<dbReference type="InterPro" id="IPR029016">
    <property type="entry name" value="GAF-like_dom_sf"/>
</dbReference>
<evidence type="ECO:0000313" key="9">
    <source>
        <dbReference type="Proteomes" id="UP000220527"/>
    </source>
</evidence>
<dbReference type="Pfam" id="PF13492">
    <property type="entry name" value="GAF_3"/>
    <property type="match status" value="1"/>
</dbReference>
<comment type="catalytic activity">
    <reaction evidence="1">
        <text>ATP + protein L-histidine = ADP + protein N-phospho-L-histidine.</text>
        <dbReference type="EC" id="2.7.13.3"/>
    </reaction>
</comment>
<dbReference type="SUPFAM" id="SSF47384">
    <property type="entry name" value="Homodimeric domain of signal transducing histidine kinase"/>
    <property type="match status" value="1"/>
</dbReference>
<dbReference type="PRINTS" id="PR00344">
    <property type="entry name" value="BCTRLSENSOR"/>
</dbReference>
<evidence type="ECO:0000256" key="3">
    <source>
        <dbReference type="ARBA" id="ARBA00022553"/>
    </source>
</evidence>
<accession>A0A2A6RN45</accession>
<dbReference type="InterPro" id="IPR004358">
    <property type="entry name" value="Sig_transdc_His_kin-like_C"/>
</dbReference>
<evidence type="ECO:0000256" key="4">
    <source>
        <dbReference type="ARBA" id="ARBA00022679"/>
    </source>
</evidence>